<dbReference type="GO" id="GO:0016780">
    <property type="term" value="F:phosphotransferase activity, for other substituted phosphate groups"/>
    <property type="evidence" value="ECO:0007669"/>
    <property type="project" value="TreeGrafter"/>
</dbReference>
<dbReference type="EMBL" id="MGFQ01000052">
    <property type="protein sequence ID" value="OGM08287.1"/>
    <property type="molecule type" value="Genomic_DNA"/>
</dbReference>
<protein>
    <recommendedName>
        <fullName evidence="3">Bacterial sugar transferase domain-containing protein</fullName>
    </recommendedName>
</protein>
<evidence type="ECO:0000256" key="2">
    <source>
        <dbReference type="SAM" id="Phobius"/>
    </source>
</evidence>
<feature type="domain" description="Bacterial sugar transferase" evidence="3">
    <location>
        <begin position="7"/>
        <end position="211"/>
    </location>
</feature>
<proteinExistence type="inferred from homology"/>
<comment type="caution">
    <text evidence="4">The sequence shown here is derived from an EMBL/GenBank/DDBJ whole genome shotgun (WGS) entry which is preliminary data.</text>
</comment>
<dbReference type="Pfam" id="PF02397">
    <property type="entry name" value="Bac_transf"/>
    <property type="match status" value="1"/>
</dbReference>
<dbReference type="InterPro" id="IPR003362">
    <property type="entry name" value="Bact_transf"/>
</dbReference>
<sequence length="217" mass="24999">MYYEVVKRLIDIVGAFFLLILFSPVMLGVAIAIKLSSRGPVFVEKTNKHMKRLGRNGKTFRLYKFRSMMVKADVLEETDPRFKHIHEEKHSGGCYKPRNDIRITPIGKFIRIHSIDEVPQLINVLRGEMSIVGPRPYLAEELEEQQVKFPGTDDFVKEMQTVKPGITGFWQVSGRSDVNFDKRIEMDAYYAKKKSIFLDFLVLLKTPWVMLSGKGAL</sequence>
<accession>A0A1F7WZW3</accession>
<dbReference type="PANTHER" id="PTHR30576">
    <property type="entry name" value="COLANIC BIOSYNTHESIS UDP-GLUCOSE LIPID CARRIER TRANSFERASE"/>
    <property type="match status" value="1"/>
</dbReference>
<evidence type="ECO:0000313" key="5">
    <source>
        <dbReference type="Proteomes" id="UP000176939"/>
    </source>
</evidence>
<keyword evidence="2" id="KW-0472">Membrane</keyword>
<evidence type="ECO:0000256" key="1">
    <source>
        <dbReference type="ARBA" id="ARBA00006464"/>
    </source>
</evidence>
<evidence type="ECO:0000259" key="3">
    <source>
        <dbReference type="Pfam" id="PF02397"/>
    </source>
</evidence>
<gene>
    <name evidence="4" type="ORF">A2Z67_01105</name>
</gene>
<evidence type="ECO:0000313" key="4">
    <source>
        <dbReference type="EMBL" id="OGM08287.1"/>
    </source>
</evidence>
<feature type="transmembrane region" description="Helical" evidence="2">
    <location>
        <begin position="12"/>
        <end position="33"/>
    </location>
</feature>
<keyword evidence="2" id="KW-0812">Transmembrane</keyword>
<reference evidence="4 5" key="1">
    <citation type="journal article" date="2016" name="Nat. Commun.">
        <title>Thousands of microbial genomes shed light on interconnected biogeochemical processes in an aquifer system.</title>
        <authorList>
            <person name="Anantharaman K."/>
            <person name="Brown C.T."/>
            <person name="Hug L.A."/>
            <person name="Sharon I."/>
            <person name="Castelle C.J."/>
            <person name="Probst A.J."/>
            <person name="Thomas B.C."/>
            <person name="Singh A."/>
            <person name="Wilkins M.J."/>
            <person name="Karaoz U."/>
            <person name="Brodie E.L."/>
            <person name="Williams K.H."/>
            <person name="Hubbard S.S."/>
            <person name="Banfield J.F."/>
        </authorList>
    </citation>
    <scope>NUCLEOTIDE SEQUENCE [LARGE SCALE GENOMIC DNA]</scope>
</reference>
<keyword evidence="2" id="KW-1133">Transmembrane helix</keyword>
<name>A0A1F7WZW3_9BACT</name>
<dbReference type="PANTHER" id="PTHR30576:SF0">
    <property type="entry name" value="UNDECAPRENYL-PHOSPHATE N-ACETYLGALACTOSAMINYL 1-PHOSPHATE TRANSFERASE-RELATED"/>
    <property type="match status" value="1"/>
</dbReference>
<dbReference type="AlphaFoldDB" id="A0A1F7WZW3"/>
<comment type="similarity">
    <text evidence="1">Belongs to the bacterial sugar transferase family.</text>
</comment>
<dbReference type="Proteomes" id="UP000176939">
    <property type="component" value="Unassembled WGS sequence"/>
</dbReference>
<organism evidence="4 5">
    <name type="scientific">Candidatus Woesebacteria bacterium RBG_13_36_22</name>
    <dbReference type="NCBI Taxonomy" id="1802478"/>
    <lineage>
        <taxon>Bacteria</taxon>
        <taxon>Candidatus Woeseibacteriota</taxon>
    </lineage>
</organism>